<dbReference type="AlphaFoldDB" id="A0A4Y1ZVG1"/>
<proteinExistence type="predicted"/>
<keyword evidence="1" id="KW-0472">Membrane</keyword>
<accession>A0A4Y1ZVG1</accession>
<evidence type="ECO:0000256" key="1">
    <source>
        <dbReference type="SAM" id="Phobius"/>
    </source>
</evidence>
<organism evidence="2 3">
    <name type="scientific">Araneus ventricosus</name>
    <name type="common">Orbweaver spider</name>
    <name type="synonym">Epeira ventricosa</name>
    <dbReference type="NCBI Taxonomy" id="182803"/>
    <lineage>
        <taxon>Eukaryota</taxon>
        <taxon>Metazoa</taxon>
        <taxon>Ecdysozoa</taxon>
        <taxon>Arthropoda</taxon>
        <taxon>Chelicerata</taxon>
        <taxon>Arachnida</taxon>
        <taxon>Araneae</taxon>
        <taxon>Araneomorphae</taxon>
        <taxon>Entelegynae</taxon>
        <taxon>Araneoidea</taxon>
        <taxon>Araneidae</taxon>
        <taxon>Araneus</taxon>
    </lineage>
</organism>
<evidence type="ECO:0000313" key="2">
    <source>
        <dbReference type="EMBL" id="GBL67930.1"/>
    </source>
</evidence>
<keyword evidence="3" id="KW-1185">Reference proteome</keyword>
<dbReference type="Proteomes" id="UP000499080">
    <property type="component" value="Unassembled WGS sequence"/>
</dbReference>
<reference evidence="2 3" key="1">
    <citation type="journal article" date="2019" name="Sci. Rep.">
        <title>Orb-weaving spider Araneus ventricosus genome elucidates the spidroin gene catalogue.</title>
        <authorList>
            <person name="Kono N."/>
            <person name="Nakamura H."/>
            <person name="Ohtoshi R."/>
            <person name="Moran D.A.P."/>
            <person name="Shinohara A."/>
            <person name="Yoshida Y."/>
            <person name="Fujiwara M."/>
            <person name="Mori M."/>
            <person name="Tomita M."/>
            <person name="Arakawa K."/>
        </authorList>
    </citation>
    <scope>NUCLEOTIDE SEQUENCE [LARGE SCALE GENOMIC DNA]</scope>
</reference>
<dbReference type="EMBL" id="BGPR01153485">
    <property type="protein sequence ID" value="GBL67930.1"/>
    <property type="molecule type" value="Genomic_DNA"/>
</dbReference>
<keyword evidence="1" id="KW-0812">Transmembrane</keyword>
<comment type="caution">
    <text evidence="2">The sequence shown here is derived from an EMBL/GenBank/DDBJ whole genome shotgun (WGS) entry which is preliminary data.</text>
</comment>
<evidence type="ECO:0000313" key="3">
    <source>
        <dbReference type="Proteomes" id="UP000499080"/>
    </source>
</evidence>
<gene>
    <name evidence="2" type="ORF">AVEN_18090_1</name>
</gene>
<feature type="transmembrane region" description="Helical" evidence="1">
    <location>
        <begin position="20"/>
        <end position="41"/>
    </location>
</feature>
<keyword evidence="1" id="KW-1133">Transmembrane helix</keyword>
<name>A0A4Y1ZVG1_ARAVE</name>
<sequence length="107" mass="12018">MLSSFRELCALLENVYTGTISSVSTSPVVACTYFLFALGLFKAIFVSLDARGDNVERIVNYNSFSGEPTATFEIEGVPITSFEGEENMSYNICTTIHFYYFSFVDWI</sequence>
<protein>
    <submittedName>
        <fullName evidence="2">Uncharacterized protein</fullName>
    </submittedName>
</protein>